<dbReference type="KEGG" id="ang:An15g03000"/>
<dbReference type="RefSeq" id="XP_059602493.1">
    <property type="nucleotide sequence ID" value="XM_059744570.1"/>
</dbReference>
<proteinExistence type="predicted"/>
<sequence>MGVFAGDIAECAAVGWVSILHPAVRGGFVFTALEYGVEKTFWISMPIFMVF</sequence>
<accession>A0AAJ8E041</accession>
<dbReference type="VEuPathDB" id="FungiDB:An15g03000"/>
<dbReference type="GeneID" id="84593142"/>
<reference evidence="1" key="2">
    <citation type="submission" date="2025-08" db="UniProtKB">
        <authorList>
            <consortium name="RefSeq"/>
        </authorList>
    </citation>
    <scope>IDENTIFICATION</scope>
</reference>
<name>A0AAJ8E041_ASPNG</name>
<protein>
    <submittedName>
        <fullName evidence="1">Uncharacterized protein</fullName>
    </submittedName>
</protein>
<reference evidence="1" key="1">
    <citation type="submission" date="2025-02" db="EMBL/GenBank/DDBJ databases">
        <authorList>
            <consortium name="NCBI Genome Project"/>
        </authorList>
    </citation>
    <scope>NUCLEOTIDE SEQUENCE</scope>
</reference>
<dbReference type="AlphaFoldDB" id="A0AAJ8E041"/>
<evidence type="ECO:0000313" key="1">
    <source>
        <dbReference type="RefSeq" id="XP_059602493.1"/>
    </source>
</evidence>
<gene>
    <name evidence="1" type="ORF">An15g03000</name>
</gene>
<organism evidence="1">
    <name type="scientific">Aspergillus niger</name>
    <dbReference type="NCBI Taxonomy" id="5061"/>
    <lineage>
        <taxon>Eukaryota</taxon>
        <taxon>Fungi</taxon>
        <taxon>Dikarya</taxon>
        <taxon>Ascomycota</taxon>
        <taxon>Pezizomycotina</taxon>
        <taxon>Eurotiomycetes</taxon>
        <taxon>Eurotiomycetidae</taxon>
        <taxon>Eurotiales</taxon>
        <taxon>Aspergillaceae</taxon>
        <taxon>Aspergillus</taxon>
        <taxon>Aspergillus subgen. Circumdati</taxon>
    </lineage>
</organism>